<evidence type="ECO:0000256" key="1">
    <source>
        <dbReference type="ARBA" id="ARBA00023015"/>
    </source>
</evidence>
<dbReference type="InterPro" id="IPR000792">
    <property type="entry name" value="Tscrpt_reg_LuxR_C"/>
</dbReference>
<evidence type="ECO:0000256" key="4">
    <source>
        <dbReference type="SAM" id="MobiDB-lite"/>
    </source>
</evidence>
<accession>A0ABN3EDB7</accession>
<keyword evidence="2" id="KW-0238">DNA-binding</keyword>
<gene>
    <name evidence="6" type="ORF">GCM10010430_43730</name>
</gene>
<dbReference type="Proteomes" id="UP001500305">
    <property type="component" value="Unassembled WGS sequence"/>
</dbReference>
<feature type="compositionally biased region" description="Pro residues" evidence="4">
    <location>
        <begin position="487"/>
        <end position="498"/>
    </location>
</feature>
<evidence type="ECO:0000259" key="5">
    <source>
        <dbReference type="PROSITE" id="PS50043"/>
    </source>
</evidence>
<comment type="caution">
    <text evidence="6">The sequence shown here is derived from an EMBL/GenBank/DDBJ whole genome shotgun (WGS) entry which is preliminary data.</text>
</comment>
<dbReference type="SUPFAM" id="SSF46894">
    <property type="entry name" value="C-terminal effector domain of the bipartite response regulators"/>
    <property type="match status" value="3"/>
</dbReference>
<evidence type="ECO:0000313" key="6">
    <source>
        <dbReference type="EMBL" id="GAA2255183.1"/>
    </source>
</evidence>
<keyword evidence="3" id="KW-0804">Transcription</keyword>
<dbReference type="SMART" id="SM00421">
    <property type="entry name" value="HTH_LUXR"/>
    <property type="match status" value="3"/>
</dbReference>
<organism evidence="6 7">
    <name type="scientific">Kitasatospora cystarginea</name>
    <dbReference type="NCBI Taxonomy" id="58350"/>
    <lineage>
        <taxon>Bacteria</taxon>
        <taxon>Bacillati</taxon>
        <taxon>Actinomycetota</taxon>
        <taxon>Actinomycetes</taxon>
        <taxon>Kitasatosporales</taxon>
        <taxon>Streptomycetaceae</taxon>
        <taxon>Kitasatospora</taxon>
    </lineage>
</organism>
<dbReference type="Pfam" id="PF00196">
    <property type="entry name" value="GerE"/>
    <property type="match status" value="1"/>
</dbReference>
<dbReference type="CDD" id="cd06170">
    <property type="entry name" value="LuxR_C_like"/>
    <property type="match status" value="1"/>
</dbReference>
<feature type="domain" description="HTH luxR-type" evidence="5">
    <location>
        <begin position="3"/>
        <end position="68"/>
    </location>
</feature>
<dbReference type="EMBL" id="BAAATR010000020">
    <property type="protein sequence ID" value="GAA2255183.1"/>
    <property type="molecule type" value="Genomic_DNA"/>
</dbReference>
<sequence length="541" mass="56611">MSARAAPGRLTAQQAAVLDRVGTGMSNREIAAALALGPDTVKRYLAQAFVRLDVADRIAAFVRAWQSDQVPHTQPVTEPPALSDEQTLILRIWAAGGGKPHTARALRVSPSTANRREQDMLNALGTCHRVVAVRTALEHRLIDPDGESLAVLCTTPTAADPGQGRTLRLQEGETSDAALRTARAHPTPGPDSAPAGRFEEALCSVSGVIVHLGALAGVAPAPSLPEILLGAAPRDKTPAVVLLVHQALALGVPCALVIPPGAADPVKAVISAGLARAWSGAIRQGATNPGSAYVVAAHQLGTVPDQCVVVCTGDQAPIAAEAGPRRVLTTATAPVRTVPRRHPLPAITARDRQLAELTARGYDATQIAERLTVGEHLVLTELAALRHRFAAADDTQLVARLISAELIDTRHLRAELPDRYLELDQAERAVLALMCVGALHPDGVHAAGLTWREAHAAEARAVQTLSPRRSRTHAVAVALVTGAVTLPIPPPSTPPEPEMPTAALPSRPRTPPSRPPGGRLAPHTHTCPTTRSTPTPAAAAR</sequence>
<keyword evidence="7" id="KW-1185">Reference proteome</keyword>
<dbReference type="Gene3D" id="1.10.10.10">
    <property type="entry name" value="Winged helix-like DNA-binding domain superfamily/Winged helix DNA-binding domain"/>
    <property type="match status" value="2"/>
</dbReference>
<feature type="compositionally biased region" description="Low complexity" evidence="4">
    <location>
        <begin position="516"/>
        <end position="541"/>
    </location>
</feature>
<name>A0ABN3EDB7_9ACTN</name>
<dbReference type="PANTHER" id="PTHR44688:SF16">
    <property type="entry name" value="DNA-BINDING TRANSCRIPTIONAL ACTIVATOR DEVR_DOSR"/>
    <property type="match status" value="1"/>
</dbReference>
<feature type="region of interest" description="Disordered" evidence="4">
    <location>
        <begin position="485"/>
        <end position="541"/>
    </location>
</feature>
<reference evidence="6 7" key="1">
    <citation type="journal article" date="2019" name="Int. J. Syst. Evol. Microbiol.">
        <title>The Global Catalogue of Microorganisms (GCM) 10K type strain sequencing project: providing services to taxonomists for standard genome sequencing and annotation.</title>
        <authorList>
            <consortium name="The Broad Institute Genomics Platform"/>
            <consortium name="The Broad Institute Genome Sequencing Center for Infectious Disease"/>
            <person name="Wu L."/>
            <person name="Ma J."/>
        </authorList>
    </citation>
    <scope>NUCLEOTIDE SEQUENCE [LARGE SCALE GENOMIC DNA]</scope>
    <source>
        <strain evidence="6 7">JCM 7356</strain>
    </source>
</reference>
<dbReference type="PRINTS" id="PR00038">
    <property type="entry name" value="HTHLUXR"/>
</dbReference>
<dbReference type="PANTHER" id="PTHR44688">
    <property type="entry name" value="DNA-BINDING TRANSCRIPTIONAL ACTIVATOR DEVR_DOSR"/>
    <property type="match status" value="1"/>
</dbReference>
<dbReference type="PROSITE" id="PS50043">
    <property type="entry name" value="HTH_LUXR_2"/>
    <property type="match status" value="1"/>
</dbReference>
<keyword evidence="1" id="KW-0805">Transcription regulation</keyword>
<dbReference type="InterPro" id="IPR016032">
    <property type="entry name" value="Sig_transdc_resp-reg_C-effctor"/>
</dbReference>
<dbReference type="RefSeq" id="WP_344638153.1">
    <property type="nucleotide sequence ID" value="NZ_BAAATR010000020.1"/>
</dbReference>
<protein>
    <recommendedName>
        <fullName evidence="5">HTH luxR-type domain-containing protein</fullName>
    </recommendedName>
</protein>
<proteinExistence type="predicted"/>
<evidence type="ECO:0000256" key="3">
    <source>
        <dbReference type="ARBA" id="ARBA00023163"/>
    </source>
</evidence>
<evidence type="ECO:0000313" key="7">
    <source>
        <dbReference type="Proteomes" id="UP001500305"/>
    </source>
</evidence>
<evidence type="ECO:0000256" key="2">
    <source>
        <dbReference type="ARBA" id="ARBA00023125"/>
    </source>
</evidence>
<dbReference type="InterPro" id="IPR036388">
    <property type="entry name" value="WH-like_DNA-bd_sf"/>
</dbReference>